<dbReference type="InterPro" id="IPR029787">
    <property type="entry name" value="Nucleotide_cyclase"/>
</dbReference>
<dbReference type="Proteomes" id="UP000308760">
    <property type="component" value="Unassembled WGS sequence"/>
</dbReference>
<dbReference type="InterPro" id="IPR027417">
    <property type="entry name" value="P-loop_NTPase"/>
</dbReference>
<evidence type="ECO:0000313" key="3">
    <source>
        <dbReference type="EMBL" id="THV43308.1"/>
    </source>
</evidence>
<dbReference type="GO" id="GO:0009190">
    <property type="term" value="P:cyclic nucleotide biosynthetic process"/>
    <property type="evidence" value="ECO:0007669"/>
    <property type="project" value="InterPro"/>
</dbReference>
<gene>
    <name evidence="3" type="ORF">FAB82_01110</name>
</gene>
<evidence type="ECO:0000256" key="1">
    <source>
        <dbReference type="ARBA" id="ARBA00005381"/>
    </source>
</evidence>
<dbReference type="Pfam" id="PF00211">
    <property type="entry name" value="Guanylate_cyc"/>
    <property type="match status" value="1"/>
</dbReference>
<keyword evidence="4" id="KW-1185">Reference proteome</keyword>
<dbReference type="RefSeq" id="WP_136532700.1">
    <property type="nucleotide sequence ID" value="NZ_STGY01000004.1"/>
</dbReference>
<dbReference type="Gene3D" id="3.40.50.300">
    <property type="entry name" value="P-loop containing nucleotide triphosphate hydrolases"/>
    <property type="match status" value="1"/>
</dbReference>
<dbReference type="SMART" id="SM00044">
    <property type="entry name" value="CYCc"/>
    <property type="match status" value="1"/>
</dbReference>
<dbReference type="GO" id="GO:0035556">
    <property type="term" value="P:intracellular signal transduction"/>
    <property type="evidence" value="ECO:0007669"/>
    <property type="project" value="InterPro"/>
</dbReference>
<dbReference type="PANTHER" id="PTHR43081">
    <property type="entry name" value="ADENYLATE CYCLASE, TERMINAL-DIFFERENTIATION SPECIFIC-RELATED"/>
    <property type="match status" value="1"/>
</dbReference>
<dbReference type="OrthoDB" id="33864at2"/>
<dbReference type="SUPFAM" id="SSF55073">
    <property type="entry name" value="Nucleotide cyclase"/>
    <property type="match status" value="1"/>
</dbReference>
<dbReference type="GO" id="GO:0004016">
    <property type="term" value="F:adenylate cyclase activity"/>
    <property type="evidence" value="ECO:0007669"/>
    <property type="project" value="UniProtKB-ARBA"/>
</dbReference>
<dbReference type="SUPFAM" id="SSF52540">
    <property type="entry name" value="P-loop containing nucleoside triphosphate hydrolases"/>
    <property type="match status" value="1"/>
</dbReference>
<dbReference type="AlphaFoldDB" id="A0A4S8QFV7"/>
<reference evidence="4" key="1">
    <citation type="submission" date="2019-04" db="EMBL/GenBank/DDBJ databases">
        <title>Nocardioides xinjiangensis sp. nov.</title>
        <authorList>
            <person name="Liu S."/>
        </authorList>
    </citation>
    <scope>NUCLEOTIDE SEQUENCE [LARGE SCALE GENOMIC DNA]</scope>
    <source>
        <strain evidence="4">18</strain>
    </source>
</reference>
<proteinExistence type="inferred from homology"/>
<comment type="caution">
    <text evidence="3">The sequence shown here is derived from an EMBL/GenBank/DDBJ whole genome shotgun (WGS) entry which is preliminary data.</text>
</comment>
<feature type="domain" description="Guanylate cyclase" evidence="2">
    <location>
        <begin position="27"/>
        <end position="125"/>
    </location>
</feature>
<dbReference type="InterPro" id="IPR001054">
    <property type="entry name" value="A/G_cyclase"/>
</dbReference>
<comment type="similarity">
    <text evidence="1">Belongs to the adenylyl cyclase class-3 family.</text>
</comment>
<evidence type="ECO:0000313" key="4">
    <source>
        <dbReference type="Proteomes" id="UP000308760"/>
    </source>
</evidence>
<dbReference type="PANTHER" id="PTHR43081:SF1">
    <property type="entry name" value="ADENYLATE CYCLASE, TERMINAL-DIFFERENTIATION SPECIFIC"/>
    <property type="match status" value="1"/>
</dbReference>
<dbReference type="EMBL" id="STGY01000004">
    <property type="protein sequence ID" value="THV43308.1"/>
    <property type="molecule type" value="Genomic_DNA"/>
</dbReference>
<dbReference type="CDD" id="cd07302">
    <property type="entry name" value="CHD"/>
    <property type="match status" value="1"/>
</dbReference>
<dbReference type="PROSITE" id="PS50125">
    <property type="entry name" value="GUANYLATE_CYCLASE_2"/>
    <property type="match status" value="1"/>
</dbReference>
<name>A0A4S8QFV7_9ACTN</name>
<organism evidence="3 4">
    <name type="scientific">Glycomyces buryatensis</name>
    <dbReference type="NCBI Taxonomy" id="2570927"/>
    <lineage>
        <taxon>Bacteria</taxon>
        <taxon>Bacillati</taxon>
        <taxon>Actinomycetota</taxon>
        <taxon>Actinomycetes</taxon>
        <taxon>Glycomycetales</taxon>
        <taxon>Glycomycetaceae</taxon>
        <taxon>Glycomyces</taxon>
    </lineage>
</organism>
<accession>A0A4S8QFV7</accession>
<protein>
    <submittedName>
        <fullName evidence="3">Adenylate/guanylate cyclase domain-containing protein</fullName>
    </submittedName>
</protein>
<reference evidence="3 4" key="2">
    <citation type="submission" date="2019-05" db="EMBL/GenBank/DDBJ databases">
        <title>Glycomyces buryatensis sp. nov.</title>
        <authorList>
            <person name="Nikitina E."/>
        </authorList>
    </citation>
    <scope>NUCLEOTIDE SEQUENCE [LARGE SCALE GENOMIC DNA]</scope>
    <source>
        <strain evidence="3 4">18</strain>
    </source>
</reference>
<sequence length="611" mass="65167">MTTAPFPAAAGQLRPQVGASLPAGEVTFMFTDIEGSTRLASGLGAEHYRIVLHRHRALIREVLAAHRGTEIETEGDSFFVVFADAADAAGAAVDIQTALRGAEWPDLGRGAGPIRPRVRMGLHTGEAWPSAGGYATPEVHRTARICSAAHGDQILASSQHVTAAGLDPHRSVEVLGAFELRGLPGVTELVQLGAPGLPVEFPPPPIQPLKHHLPADLKIPIDRPEEYQALDRAFDKYRLVTVTGLHGSGKSTLITSWARRRLRICGGGVWYCRPGDDLGTAILEAVGRRPDPLLRPLESAICHLKGRSDLLVIDDVERDHAWAVEKLLRECPDLRILAAGVRPLELPGEAKRALSLLPHGLAAELVSGLCEDRGAVWSAAECRGLAAAVEGFVPALSALADYTAFASPAAALRRLRDDPLAILDAGGRFRASVDEAIALISGPAREVLLELAERSGGATVDEVLDLSRQRDGSLEALVELVDVALVVIERPAMEQALYRVPTPVRWLLGGPAEVQPAPVPPVAAAVRLSRRLVNVVDIGRLVRTASLRGDDAIRRGRAAAESHECVRAVVSRTCAPSCSPIPARVRPRGRLIHLCAVMFADSGTSASVRSY</sequence>
<dbReference type="Gene3D" id="3.30.70.1230">
    <property type="entry name" value="Nucleotide cyclase"/>
    <property type="match status" value="1"/>
</dbReference>
<evidence type="ECO:0000259" key="2">
    <source>
        <dbReference type="PROSITE" id="PS50125"/>
    </source>
</evidence>
<dbReference type="InterPro" id="IPR050697">
    <property type="entry name" value="Adenylyl/Guanylyl_Cyclase_3/4"/>
</dbReference>